<protein>
    <recommendedName>
        <fullName evidence="4">Transposase, Ptta/En/Spm, plant</fullName>
    </recommendedName>
</protein>
<reference evidence="2 3" key="1">
    <citation type="submission" date="2024-01" db="EMBL/GenBank/DDBJ databases">
        <title>A telomere-to-telomere, gap-free genome of sweet tea (Lithocarpus litseifolius).</title>
        <authorList>
            <person name="Zhou J."/>
        </authorList>
    </citation>
    <scope>NUCLEOTIDE SEQUENCE [LARGE SCALE GENOMIC DNA]</scope>
    <source>
        <strain evidence="2">Zhou-2022a</strain>
        <tissue evidence="2">Leaf</tissue>
    </source>
</reference>
<sequence>MGRKRRLQYVEPGESSSHVGSNEVPSREQAPLANDDRRQSQGSDDETQAPDTEDIPVPAAGAVVVPNKRGPNRFDDIWNMPPGKKLFLKINKAGQPVGENAGPWAKWLGTVARKPDMCPINYRSWHKMPRQYKTRCWETTQARWVIPTDRIPLADQRKWVLSRIGKLWRSHKTDLKKKHCKLDTTKEELLQLSLPEVDDAQFHALVEYWFTDDFKDLSRDNKVRRGKQTEMHTLGSRSMARTADSIAKERGKQLERGELYEVAYSHRDGTAVNATAQANIAKMKELMTEGSQLQGNDIEAGILWQPDDAFGQVIGAERGGRVRGVGFGPTPSSNRARTMDDSMPSPTSIATDQRVIELSTQVEAMKEKCARYDAEMRLMRKVLTSLCPSFPSMSMVEERRVACGCGHEKACGFGHTWIEDSTAEIGKDNTDDFGDDDSAVDIQSPGAQHLSFDDTQ</sequence>
<dbReference type="AlphaFoldDB" id="A0AAW2CA35"/>
<feature type="compositionally biased region" description="Acidic residues" evidence="1">
    <location>
        <begin position="43"/>
        <end position="54"/>
    </location>
</feature>
<dbReference type="Pfam" id="PF03004">
    <property type="entry name" value="Transposase_24"/>
    <property type="match status" value="1"/>
</dbReference>
<name>A0AAW2CA35_9ROSI</name>
<evidence type="ECO:0008006" key="4">
    <source>
        <dbReference type="Google" id="ProtNLM"/>
    </source>
</evidence>
<dbReference type="Proteomes" id="UP001459277">
    <property type="component" value="Unassembled WGS sequence"/>
</dbReference>
<dbReference type="PANTHER" id="PTHR33144:SF25">
    <property type="entry name" value="DUF4216 DOMAIN-CONTAINING PROTEIN"/>
    <property type="match status" value="1"/>
</dbReference>
<evidence type="ECO:0000313" key="3">
    <source>
        <dbReference type="Proteomes" id="UP001459277"/>
    </source>
</evidence>
<feature type="region of interest" description="Disordered" evidence="1">
    <location>
        <begin position="321"/>
        <end position="348"/>
    </location>
</feature>
<comment type="caution">
    <text evidence="2">The sequence shown here is derived from an EMBL/GenBank/DDBJ whole genome shotgun (WGS) entry which is preliminary data.</text>
</comment>
<evidence type="ECO:0000256" key="1">
    <source>
        <dbReference type="SAM" id="MobiDB-lite"/>
    </source>
</evidence>
<dbReference type="PANTHER" id="PTHR33144">
    <property type="entry name" value="OS10G0409366 PROTEIN-RELATED"/>
    <property type="match status" value="1"/>
</dbReference>
<feature type="region of interest" description="Disordered" evidence="1">
    <location>
        <begin position="426"/>
        <end position="456"/>
    </location>
</feature>
<feature type="compositionally biased region" description="Low complexity" evidence="1">
    <location>
        <begin position="56"/>
        <end position="66"/>
    </location>
</feature>
<keyword evidence="3" id="KW-1185">Reference proteome</keyword>
<feature type="region of interest" description="Disordered" evidence="1">
    <location>
        <begin position="1"/>
        <end position="76"/>
    </location>
</feature>
<feature type="compositionally biased region" description="Polar residues" evidence="1">
    <location>
        <begin position="14"/>
        <end position="24"/>
    </location>
</feature>
<accession>A0AAW2CA35</accession>
<proteinExistence type="predicted"/>
<organism evidence="2 3">
    <name type="scientific">Lithocarpus litseifolius</name>
    <dbReference type="NCBI Taxonomy" id="425828"/>
    <lineage>
        <taxon>Eukaryota</taxon>
        <taxon>Viridiplantae</taxon>
        <taxon>Streptophyta</taxon>
        <taxon>Embryophyta</taxon>
        <taxon>Tracheophyta</taxon>
        <taxon>Spermatophyta</taxon>
        <taxon>Magnoliopsida</taxon>
        <taxon>eudicotyledons</taxon>
        <taxon>Gunneridae</taxon>
        <taxon>Pentapetalae</taxon>
        <taxon>rosids</taxon>
        <taxon>fabids</taxon>
        <taxon>Fagales</taxon>
        <taxon>Fagaceae</taxon>
        <taxon>Lithocarpus</taxon>
    </lineage>
</organism>
<dbReference type="EMBL" id="JAZDWU010000008">
    <property type="protein sequence ID" value="KAK9995135.1"/>
    <property type="molecule type" value="Genomic_DNA"/>
</dbReference>
<evidence type="ECO:0000313" key="2">
    <source>
        <dbReference type="EMBL" id="KAK9995135.1"/>
    </source>
</evidence>
<gene>
    <name evidence="2" type="ORF">SO802_024838</name>
</gene>
<dbReference type="InterPro" id="IPR004252">
    <property type="entry name" value="Probable_transposase_24"/>
</dbReference>